<dbReference type="InterPro" id="IPR016040">
    <property type="entry name" value="NAD(P)-bd_dom"/>
</dbReference>
<dbReference type="EMBL" id="DF836474">
    <property type="protein sequence ID" value="GAN08003.1"/>
    <property type="molecule type" value="Genomic_DNA"/>
</dbReference>
<protein>
    <submittedName>
        <fullName evidence="3">NAD-dependent epimerase/dehydratase</fullName>
    </submittedName>
</protein>
<dbReference type="OrthoDB" id="419598at2759"/>
<sequence>MVNVAVIGASGRAGQAILKESLARGLKVTAIVRNKSKISQDVPVIEKEAQSLTREDLKDFDVVVNAFGAPAGHEDEHIQVGRVLINALENTNTRLIVVGGAGSLYVDEEKKIRLLETEAFPKQFLPTATAQGENLNELRASTGLKWTFISPAAFFDPEGARTGEYKTSNDKFILNSKNESYISYADYAIALVDEIEHSKHPNARFAVVSI</sequence>
<gene>
    <name evidence="3" type="ORF">MAM1_0185d07508</name>
</gene>
<dbReference type="Pfam" id="PF13460">
    <property type="entry name" value="NAD_binding_10"/>
    <property type="match status" value="1"/>
</dbReference>
<feature type="domain" description="NAD(P)-binding" evidence="2">
    <location>
        <begin position="8"/>
        <end position="196"/>
    </location>
</feature>
<comment type="similarity">
    <text evidence="1">Belongs to the avfA family.</text>
</comment>
<evidence type="ECO:0000313" key="3">
    <source>
        <dbReference type="EMBL" id="GAN08003.1"/>
    </source>
</evidence>
<dbReference type="GO" id="GO:0016646">
    <property type="term" value="F:oxidoreductase activity, acting on the CH-NH group of donors, NAD or NADP as acceptor"/>
    <property type="evidence" value="ECO:0007669"/>
    <property type="project" value="TreeGrafter"/>
</dbReference>
<dbReference type="AlphaFoldDB" id="A0A0C9N090"/>
<keyword evidence="4" id="KW-1185">Reference proteome</keyword>
<evidence type="ECO:0000259" key="2">
    <source>
        <dbReference type="Pfam" id="PF13460"/>
    </source>
</evidence>
<dbReference type="InterPro" id="IPR036291">
    <property type="entry name" value="NAD(P)-bd_dom_sf"/>
</dbReference>
<dbReference type="Gene3D" id="3.40.50.720">
    <property type="entry name" value="NAD(P)-binding Rossmann-like Domain"/>
    <property type="match status" value="1"/>
</dbReference>
<dbReference type="PANTHER" id="PTHR43355:SF2">
    <property type="entry name" value="FLAVIN REDUCTASE (NADPH)"/>
    <property type="match status" value="1"/>
</dbReference>
<accession>A0A0C9N090</accession>
<dbReference type="CDD" id="cd05244">
    <property type="entry name" value="BVR-B_like_SDR_a"/>
    <property type="match status" value="1"/>
</dbReference>
<dbReference type="STRING" id="91626.A0A0C9N090"/>
<proteinExistence type="inferred from homology"/>
<dbReference type="PANTHER" id="PTHR43355">
    <property type="entry name" value="FLAVIN REDUCTASE (NADPH)"/>
    <property type="match status" value="1"/>
</dbReference>
<reference evidence="3" key="1">
    <citation type="submission" date="2014-09" db="EMBL/GenBank/DDBJ databases">
        <title>Draft genome sequence of an oleaginous Mucoromycotina fungus Mucor ambiguus NBRC6742.</title>
        <authorList>
            <person name="Takeda I."/>
            <person name="Yamane N."/>
            <person name="Morita T."/>
            <person name="Tamano K."/>
            <person name="Machida M."/>
            <person name="Baker S."/>
            <person name="Koike H."/>
        </authorList>
    </citation>
    <scope>NUCLEOTIDE SEQUENCE</scope>
    <source>
        <strain evidence="3">NBRC 6742</strain>
    </source>
</reference>
<name>A0A0C9N090_9FUNG</name>
<dbReference type="Proteomes" id="UP000053815">
    <property type="component" value="Unassembled WGS sequence"/>
</dbReference>
<dbReference type="SUPFAM" id="SSF51735">
    <property type="entry name" value="NAD(P)-binding Rossmann-fold domains"/>
    <property type="match status" value="1"/>
</dbReference>
<evidence type="ECO:0000313" key="4">
    <source>
        <dbReference type="Proteomes" id="UP000053815"/>
    </source>
</evidence>
<organism evidence="3">
    <name type="scientific">Mucor ambiguus</name>
    <dbReference type="NCBI Taxonomy" id="91626"/>
    <lineage>
        <taxon>Eukaryota</taxon>
        <taxon>Fungi</taxon>
        <taxon>Fungi incertae sedis</taxon>
        <taxon>Mucoromycota</taxon>
        <taxon>Mucoromycotina</taxon>
        <taxon>Mucoromycetes</taxon>
        <taxon>Mucorales</taxon>
        <taxon>Mucorineae</taxon>
        <taxon>Mucoraceae</taxon>
        <taxon>Mucor</taxon>
    </lineage>
</organism>
<evidence type="ECO:0000256" key="1">
    <source>
        <dbReference type="ARBA" id="ARBA00038376"/>
    </source>
</evidence>
<dbReference type="InterPro" id="IPR051606">
    <property type="entry name" value="Polyketide_Oxido-like"/>
</dbReference>